<evidence type="ECO:0000313" key="7">
    <source>
        <dbReference type="EMBL" id="CAI5756815.1"/>
    </source>
</evidence>
<evidence type="ECO:0000313" key="8">
    <source>
        <dbReference type="Proteomes" id="UP001152885"/>
    </source>
</evidence>
<dbReference type="EC" id="2.3.2.8" evidence="2"/>
<dbReference type="PANTHER" id="PTHR21367">
    <property type="entry name" value="ARGININE-TRNA-PROTEIN TRANSFERASE 1"/>
    <property type="match status" value="1"/>
</dbReference>
<dbReference type="GO" id="GO:0005737">
    <property type="term" value="C:cytoplasm"/>
    <property type="evidence" value="ECO:0007669"/>
    <property type="project" value="TreeGrafter"/>
</dbReference>
<evidence type="ECO:0000256" key="2">
    <source>
        <dbReference type="ARBA" id="ARBA00012025"/>
    </source>
</evidence>
<dbReference type="AlphaFoldDB" id="A0A9W4XK83"/>
<sequence length="465" mass="54725">MIFTAPHYFKDRHCGYCKDSKIDHYALQSQWNGSKDVAIDEKESILIGTQILQMSCNEYDKLINQGFRRSGKFLYKPDLLKTCCRLYTIRTSSKYLNLSKHHRKIINKFIKLIAPNLKLPAKNTFDFRNLYEAQLESKNFKTIIEPSKFTKEKFELYKKYQIRVHNDDPNDISENSFRRFLCDTPFPQEEVKGNTQQFKDLKIENWNKENKKRIGPTHELYYLDDKLIAISIMDFLPSGISSIYFIWDPDYAYLSLGTLSGLKEIQMCDKLGYDHYYLGYYIQDCEKMKYKKQFGGEILDLANEIYFPFEKVDKFLNNRLFVIGEKGQNIIQELEVENKGEPIDYEDSDFKDKELINIAEDIYGNDEISQDAEECKQILKDKYKIKVSTLTEVPNIIPGSIPIWQIIEWFENENLDLDFEVELFINGQIVDFKLRDLIPEGRGLIIDCIRIFGLELIQDSVIMVS</sequence>
<dbReference type="GO" id="GO:0004057">
    <property type="term" value="F:arginyl-tRNA--protein transferase activity"/>
    <property type="evidence" value="ECO:0007669"/>
    <property type="project" value="UniProtKB-EC"/>
</dbReference>
<dbReference type="InterPro" id="IPR007471">
    <property type="entry name" value="N-end_Aminoacyl_Trfase_N"/>
</dbReference>
<dbReference type="Pfam" id="PF04377">
    <property type="entry name" value="ATE_C"/>
    <property type="match status" value="1"/>
</dbReference>
<evidence type="ECO:0000256" key="4">
    <source>
        <dbReference type="ARBA" id="ARBA00023315"/>
    </source>
</evidence>
<dbReference type="PANTHER" id="PTHR21367:SF1">
    <property type="entry name" value="ARGINYL-TRNA--PROTEIN TRANSFERASE 1"/>
    <property type="match status" value="1"/>
</dbReference>
<feature type="domain" description="N-end aminoacyl transferase N-terminal" evidence="5">
    <location>
        <begin position="13"/>
        <end position="104"/>
    </location>
</feature>
<accession>A0A9W4XK83</accession>
<evidence type="ECO:0000259" key="6">
    <source>
        <dbReference type="Pfam" id="PF04377"/>
    </source>
</evidence>
<dbReference type="InterPro" id="IPR030700">
    <property type="entry name" value="N-end_Aminoacyl_Trfase"/>
</dbReference>
<organism evidence="7 8">
    <name type="scientific">Candida verbasci</name>
    <dbReference type="NCBI Taxonomy" id="1227364"/>
    <lineage>
        <taxon>Eukaryota</taxon>
        <taxon>Fungi</taxon>
        <taxon>Dikarya</taxon>
        <taxon>Ascomycota</taxon>
        <taxon>Saccharomycotina</taxon>
        <taxon>Pichiomycetes</taxon>
        <taxon>Debaryomycetaceae</taxon>
        <taxon>Candida/Lodderomyces clade</taxon>
        <taxon>Candida</taxon>
    </lineage>
</organism>
<dbReference type="Pfam" id="PF04376">
    <property type="entry name" value="ATE_N"/>
    <property type="match status" value="1"/>
</dbReference>
<feature type="domain" description="N-end rule aminoacyl transferase C-terminal" evidence="6">
    <location>
        <begin position="152"/>
        <end position="295"/>
    </location>
</feature>
<dbReference type="OrthoDB" id="74183at2759"/>
<dbReference type="Proteomes" id="UP001152885">
    <property type="component" value="Unassembled WGS sequence"/>
</dbReference>
<evidence type="ECO:0000259" key="5">
    <source>
        <dbReference type="Pfam" id="PF04376"/>
    </source>
</evidence>
<proteinExistence type="inferred from homology"/>
<evidence type="ECO:0000256" key="1">
    <source>
        <dbReference type="ARBA" id="ARBA00009991"/>
    </source>
</evidence>
<dbReference type="SUPFAM" id="SSF55729">
    <property type="entry name" value="Acyl-CoA N-acyltransferases (Nat)"/>
    <property type="match status" value="1"/>
</dbReference>
<name>A0A9W4XK83_9ASCO</name>
<keyword evidence="8" id="KW-1185">Reference proteome</keyword>
<reference evidence="7" key="1">
    <citation type="submission" date="2022-12" db="EMBL/GenBank/DDBJ databases">
        <authorList>
            <person name="Brejova B."/>
        </authorList>
    </citation>
    <scope>NUCLEOTIDE SEQUENCE</scope>
</reference>
<evidence type="ECO:0000256" key="3">
    <source>
        <dbReference type="ARBA" id="ARBA00022679"/>
    </source>
</evidence>
<comment type="caution">
    <text evidence="7">The sequence shown here is derived from an EMBL/GenBank/DDBJ whole genome shotgun (WGS) entry which is preliminary data.</text>
</comment>
<keyword evidence="3" id="KW-0808">Transferase</keyword>
<dbReference type="InterPro" id="IPR016181">
    <property type="entry name" value="Acyl_CoA_acyltransferase"/>
</dbReference>
<protein>
    <recommendedName>
        <fullName evidence="2">arginyltransferase</fullName>
        <ecNumber evidence="2">2.3.2.8</ecNumber>
    </recommendedName>
</protein>
<keyword evidence="4" id="KW-0012">Acyltransferase</keyword>
<gene>
    <name evidence="7" type="ORF">CANVERA_P1334</name>
</gene>
<comment type="similarity">
    <text evidence="1">Belongs to the R-transferase family.</text>
</comment>
<dbReference type="EMBL" id="CANTUO010000001">
    <property type="protein sequence ID" value="CAI5756815.1"/>
    <property type="molecule type" value="Genomic_DNA"/>
</dbReference>
<dbReference type="InterPro" id="IPR007472">
    <property type="entry name" value="N-end_Aminoacyl_Trfase_C"/>
</dbReference>